<dbReference type="RefSeq" id="WP_275058408.1">
    <property type="nucleotide sequence ID" value="NZ_JAWHZD010000024.1"/>
</dbReference>
<comment type="caution">
    <text evidence="1">The sequence shown here is derived from an EMBL/GenBank/DDBJ whole genome shotgun (WGS) entry which is preliminary data.</text>
</comment>
<evidence type="ECO:0000313" key="1">
    <source>
        <dbReference type="EMBL" id="MDV0844440.1"/>
    </source>
</evidence>
<gene>
    <name evidence="1" type="ORF">RZP41_24830</name>
</gene>
<evidence type="ECO:0000313" key="2">
    <source>
        <dbReference type="Proteomes" id="UP001284547"/>
    </source>
</evidence>
<dbReference type="Proteomes" id="UP001284547">
    <property type="component" value="Unassembled WGS sequence"/>
</dbReference>
<dbReference type="AlphaFoldDB" id="A0AAW8XVX2"/>
<proteinExistence type="predicted"/>
<name>A0AAW8XVX2_9ENTR</name>
<protein>
    <submittedName>
        <fullName evidence="1">Uncharacterized protein</fullName>
    </submittedName>
</protein>
<dbReference type="EMBL" id="JAWHZD010000024">
    <property type="protein sequence ID" value="MDV0844440.1"/>
    <property type="molecule type" value="Genomic_DNA"/>
</dbReference>
<organism evidence="1 2">
    <name type="scientific">Klebsiella quasipneumoniae subsp. quasipneumoniae</name>
    <dbReference type="NCBI Taxonomy" id="1667327"/>
    <lineage>
        <taxon>Bacteria</taxon>
        <taxon>Pseudomonadati</taxon>
        <taxon>Pseudomonadota</taxon>
        <taxon>Gammaproteobacteria</taxon>
        <taxon>Enterobacterales</taxon>
        <taxon>Enterobacteriaceae</taxon>
        <taxon>Klebsiella/Raoultella group</taxon>
        <taxon>Klebsiella</taxon>
        <taxon>Klebsiella pneumoniae complex</taxon>
    </lineage>
</organism>
<reference evidence="1" key="1">
    <citation type="submission" date="2023-10" db="EMBL/GenBank/DDBJ databases">
        <title>Surveillance and assessment of the effects of hospital wastewater treatment on clearance of pathogenic bacterial and antimicrobial resistance genes.</title>
        <authorList>
            <person name="Wu Y."/>
        </authorList>
    </citation>
    <scope>NUCLEOTIDE SEQUENCE</scope>
    <source>
        <strain evidence="1">23-M-SRM-33-1</strain>
    </source>
</reference>
<sequence>MSGMKYMNSCVNWPQHDVSAEGGLSDMVDLSRDVSRSTFLKHVDQADLHELEACLGYSRSPRQGMTMADDYHVSYHRSKLHGDTVYYLKHSAIEYVFA</sequence>
<accession>A0AAW8XVX2</accession>